<dbReference type="STRING" id="1810919.A0A3D8T2C3"/>
<dbReference type="SMART" id="SM00355">
    <property type="entry name" value="ZnF_C2H2"/>
    <property type="match status" value="2"/>
</dbReference>
<organism evidence="2 3">
    <name type="scientific">Aspergillus mulundensis</name>
    <dbReference type="NCBI Taxonomy" id="1810919"/>
    <lineage>
        <taxon>Eukaryota</taxon>
        <taxon>Fungi</taxon>
        <taxon>Dikarya</taxon>
        <taxon>Ascomycota</taxon>
        <taxon>Pezizomycotina</taxon>
        <taxon>Eurotiomycetes</taxon>
        <taxon>Eurotiomycetidae</taxon>
        <taxon>Eurotiales</taxon>
        <taxon>Aspergillaceae</taxon>
        <taxon>Aspergillus</taxon>
        <taxon>Aspergillus subgen. Nidulantes</taxon>
    </lineage>
</organism>
<proteinExistence type="predicted"/>
<gene>
    <name evidence="2" type="ORF">DSM5745_00006</name>
</gene>
<dbReference type="InterPro" id="IPR022698">
    <property type="entry name" value="OrsD"/>
</dbReference>
<comment type="caution">
    <text evidence="2">The sequence shown here is derived from an EMBL/GenBank/DDBJ whole genome shotgun (WGS) entry which is preliminary data.</text>
</comment>
<evidence type="ECO:0000313" key="2">
    <source>
        <dbReference type="EMBL" id="RDW92684.1"/>
    </source>
</evidence>
<keyword evidence="3" id="KW-1185">Reference proteome</keyword>
<dbReference type="OrthoDB" id="416217at2759"/>
<sequence>MPVRFGPNQFLEYDDRYGVLLCHECQYAIQKSALQSHLLRHKIYRADRQQLLDVIAGLHLLEPDHVPLPPPESPPIKGLPVIAGYRCTAPDCANLCASLKRMKGHWRESHGLADASLTRPVKLQTFFRGTKIRYFEVTPTADDADERRDEEVDDEEMHDQEEGQELTLSIATHIPTPTVNLETLSYFHHFTSTTSLTLPSPQSPLSSAQFWQTHVVPQALRLEWLMCGLLALAACHLVAFTDNKAVEQQHRTRAAEFSSRFRTGWGESVAIATEEVREAAMQIACLLRCAHWALAESASDQRIMPEPGVPEQLQDIVTTIQSSLPPAAPPEPETPVQALRMLSWSSPAPGSKIPTEIWNRILGLPPYMADTFRNHNAPDVFALSSAGAALVECSDTSFATDEVGSAWWGMASWLNRVPLHFRDLVARHDPAALVLVAHWAALLVNRAERCGCWFVRGLSMTILLRIAERLPENDDGAVQRLIAFTIAA</sequence>
<feature type="domain" description="C2H2-type" evidence="1">
    <location>
        <begin position="87"/>
        <end position="110"/>
    </location>
</feature>
<evidence type="ECO:0000259" key="1">
    <source>
        <dbReference type="PROSITE" id="PS00028"/>
    </source>
</evidence>
<dbReference type="InterPro" id="IPR052400">
    <property type="entry name" value="Zn2-C6_fungal_TF"/>
</dbReference>
<name>A0A3D8T2C3_9EURO</name>
<protein>
    <submittedName>
        <fullName evidence="2">Orsellinic acid biosynthesis cluster protein D</fullName>
    </submittedName>
</protein>
<evidence type="ECO:0000313" key="3">
    <source>
        <dbReference type="Proteomes" id="UP000256690"/>
    </source>
</evidence>
<accession>A0A3D8T2C3</accession>
<dbReference type="PANTHER" id="PTHR47657:SF3">
    <property type="entry name" value="ORSELLINIC ACID_F9775 BIOSYNTHESIS CLUSTER PROTEIN D-RELATED"/>
    <property type="match status" value="1"/>
</dbReference>
<dbReference type="PROSITE" id="PS00028">
    <property type="entry name" value="ZINC_FINGER_C2H2_1"/>
    <property type="match status" value="1"/>
</dbReference>
<dbReference type="AlphaFoldDB" id="A0A3D8T2C3"/>
<dbReference type="GeneID" id="38110376"/>
<dbReference type="Proteomes" id="UP000256690">
    <property type="component" value="Unassembled WGS sequence"/>
</dbReference>
<dbReference type="InterPro" id="IPR013087">
    <property type="entry name" value="Znf_C2H2_type"/>
</dbReference>
<dbReference type="Pfam" id="PF12013">
    <property type="entry name" value="OrsD"/>
    <property type="match status" value="1"/>
</dbReference>
<dbReference type="RefSeq" id="XP_026607867.1">
    <property type="nucleotide sequence ID" value="XM_026742022.1"/>
</dbReference>
<dbReference type="EMBL" id="PVWQ01000001">
    <property type="protein sequence ID" value="RDW92684.1"/>
    <property type="molecule type" value="Genomic_DNA"/>
</dbReference>
<dbReference type="GO" id="GO:0000981">
    <property type="term" value="F:DNA-binding transcription factor activity, RNA polymerase II-specific"/>
    <property type="evidence" value="ECO:0007669"/>
    <property type="project" value="TreeGrafter"/>
</dbReference>
<reference evidence="2 3" key="1">
    <citation type="journal article" date="2018" name="IMA Fungus">
        <title>IMA Genome-F 9: Draft genome sequence of Annulohypoxylon stygium, Aspergillus mulundensis, Berkeleyomyces basicola (syn. Thielaviopsis basicola), Ceratocystis smalleyi, two Cercospora beticola strains, Coleophoma cylindrospora, Fusarium fracticaudum, Phialophora cf. hyalina, and Morchella septimelata.</title>
        <authorList>
            <person name="Wingfield B.D."/>
            <person name="Bills G.F."/>
            <person name="Dong Y."/>
            <person name="Huang W."/>
            <person name="Nel W.J."/>
            <person name="Swalarsk-Parry B.S."/>
            <person name="Vaghefi N."/>
            <person name="Wilken P.M."/>
            <person name="An Z."/>
            <person name="de Beer Z.W."/>
            <person name="De Vos L."/>
            <person name="Chen L."/>
            <person name="Duong T.A."/>
            <person name="Gao Y."/>
            <person name="Hammerbacher A."/>
            <person name="Kikkert J.R."/>
            <person name="Li Y."/>
            <person name="Li H."/>
            <person name="Li K."/>
            <person name="Li Q."/>
            <person name="Liu X."/>
            <person name="Ma X."/>
            <person name="Naidoo K."/>
            <person name="Pethybridge S.J."/>
            <person name="Sun J."/>
            <person name="Steenkamp E.T."/>
            <person name="van der Nest M.A."/>
            <person name="van Wyk S."/>
            <person name="Wingfield M.J."/>
            <person name="Xiong C."/>
            <person name="Yue Q."/>
            <person name="Zhang X."/>
        </authorList>
    </citation>
    <scope>NUCLEOTIDE SEQUENCE [LARGE SCALE GENOMIC DNA]</scope>
    <source>
        <strain evidence="2 3">DSM 5745</strain>
    </source>
</reference>
<dbReference type="PANTHER" id="PTHR47657">
    <property type="entry name" value="STEROL REGULATORY ELEMENT-BINDING PROTEIN ECM22"/>
    <property type="match status" value="1"/>
</dbReference>